<reference evidence="1 2" key="1">
    <citation type="journal article" date="2020" name="Cell">
        <title>Large-Scale Comparative Analyses of Tick Genomes Elucidate Their Genetic Diversity and Vector Capacities.</title>
        <authorList>
            <consortium name="Tick Genome and Microbiome Consortium (TIGMIC)"/>
            <person name="Jia N."/>
            <person name="Wang J."/>
            <person name="Shi W."/>
            <person name="Du L."/>
            <person name="Sun Y."/>
            <person name="Zhan W."/>
            <person name="Jiang J.F."/>
            <person name="Wang Q."/>
            <person name="Zhang B."/>
            <person name="Ji P."/>
            <person name="Bell-Sakyi L."/>
            <person name="Cui X.M."/>
            <person name="Yuan T.T."/>
            <person name="Jiang B.G."/>
            <person name="Yang W.F."/>
            <person name="Lam T.T."/>
            <person name="Chang Q.C."/>
            <person name="Ding S.J."/>
            <person name="Wang X.J."/>
            <person name="Zhu J.G."/>
            <person name="Ruan X.D."/>
            <person name="Zhao L."/>
            <person name="Wei J.T."/>
            <person name="Ye R.Z."/>
            <person name="Que T.C."/>
            <person name="Du C.H."/>
            <person name="Zhou Y.H."/>
            <person name="Cheng J.X."/>
            <person name="Dai P.F."/>
            <person name="Guo W.B."/>
            <person name="Han X.H."/>
            <person name="Huang E.J."/>
            <person name="Li L.F."/>
            <person name="Wei W."/>
            <person name="Gao Y.C."/>
            <person name="Liu J.Z."/>
            <person name="Shao H.Z."/>
            <person name="Wang X."/>
            <person name="Wang C.C."/>
            <person name="Yang T.C."/>
            <person name="Huo Q.B."/>
            <person name="Li W."/>
            <person name="Chen H.Y."/>
            <person name="Chen S.E."/>
            <person name="Zhou L.G."/>
            <person name="Ni X.B."/>
            <person name="Tian J.H."/>
            <person name="Sheng Y."/>
            <person name="Liu T."/>
            <person name="Pan Y.S."/>
            <person name="Xia L.Y."/>
            <person name="Li J."/>
            <person name="Zhao F."/>
            <person name="Cao W.C."/>
        </authorList>
    </citation>
    <scope>NUCLEOTIDE SEQUENCE [LARGE SCALE GENOMIC DNA]</scope>
    <source>
        <strain evidence="1">Iper-2018</strain>
    </source>
</reference>
<comment type="caution">
    <text evidence="1">The sequence shown here is derived from an EMBL/GenBank/DDBJ whole genome shotgun (WGS) entry which is preliminary data.</text>
</comment>
<proteinExistence type="predicted"/>
<keyword evidence="2" id="KW-1185">Reference proteome</keyword>
<accession>A0AC60PWH7</accession>
<name>A0AC60PWH7_IXOPE</name>
<sequence length="1141" mass="128346">MKVLTLFLSTFVLCWAEDNDKLTSASNNLGLRLFPLLPSPPEENVFFSPCSLSVAMGMAYAGARGETRQELYDHLGYSSAGLPEAQVLDAYARQMQRHQPGQSNTTIDVANSAAIHLTLSLLNEYENILRNSFKADLQTVDFEDDGQAAVDVINRWVKEKTHDKIESLFSAPLSPLTRFVLLNAIYFKGTWETEFEKKNTRNMPFFNGGVTQAEVQTMVEKIRIRHNSFEDSGVDVAELPYHGGDYSMLILLPKEKTGVEALKGNLTAGLLQTLIDRLVQREVTVFLPKFKLETKYYLKEFLQKLGIKRIFGKGAHLSGISEDASLKVSAVVQKAVVEVNEEGTEAAVVSGVVGAIKASAPQRSFEFRNGRRRARIPSLDSSLLAWATTSAGKVYRPFHLSSYLTNDQGALTYARCANRYLRKVLLTRKSRVKQKDCSSSKVLVKRLRAARRKAKRLHCKVINLKDKLHSLQARTAAIEEDTLERQISTLPQKQKECVRHCLKAAKTSPKGMRYSKEWILECILMKLKSPRLYKHIRRQQILALPSESTLKRYLRRYKTCFGFNEEVLRVLKVKTSGMSEFRRHGGILVDEMKLSESFQVGSTGKIDGFVDLGPFTPENERHLPCDHGMVIMFAPLVGKWTQILGVFATSSNVKGELLAKILVEAIVVAEKAGLFVDFISCDGATWNRKMWRLFGIGASSKKIRCNASHPVDSRRKLYFISDFPHLIKCLRNKFVRQGFNTPEGRIRAVMKPLVPLLFLLVSCRAQGNDKLTFANNQFGLRLLNTLPSPPEENVFFSPYSIATALGMAYAGARGDTQEELSQQLGYTAAGLKEDDVFNAYSDHTQWLKASRSNSTLSVANAAVLHDKVGLRYTFQRTIDHAFDADILKVDFVGERKGAVDRINYWVKDKTNGKIRSLFNKPLESETRLVLLNAIYFKGSWNTNFNKSRTEKREFLNGGVTPTKVDMMMGSINIGHRFFTDLKIDVADFPYQGRDYSMTVILPWRNDGVEAIKQNLTLDLFQKLVSELRERRVFVYLPKFKLEAEYSLKEPLQHLGIKQIFSGGSDLSGITNDNDLVVSAVVHKAILEVNEEGSEAAAVSSVVAVTRIGTQAFEFNVDHPFLFFIRNTVTNDILFAGQVNSL</sequence>
<dbReference type="EMBL" id="JABSTQ010009814">
    <property type="protein sequence ID" value="KAG0425637.1"/>
    <property type="molecule type" value="Genomic_DNA"/>
</dbReference>
<protein>
    <submittedName>
        <fullName evidence="1">Uncharacterized protein</fullName>
    </submittedName>
</protein>
<gene>
    <name evidence="1" type="ORF">HPB47_027190</name>
</gene>
<dbReference type="Proteomes" id="UP000805193">
    <property type="component" value="Unassembled WGS sequence"/>
</dbReference>
<evidence type="ECO:0000313" key="2">
    <source>
        <dbReference type="Proteomes" id="UP000805193"/>
    </source>
</evidence>
<evidence type="ECO:0000313" key="1">
    <source>
        <dbReference type="EMBL" id="KAG0425637.1"/>
    </source>
</evidence>
<organism evidence="1 2">
    <name type="scientific">Ixodes persulcatus</name>
    <name type="common">Taiga tick</name>
    <dbReference type="NCBI Taxonomy" id="34615"/>
    <lineage>
        <taxon>Eukaryota</taxon>
        <taxon>Metazoa</taxon>
        <taxon>Ecdysozoa</taxon>
        <taxon>Arthropoda</taxon>
        <taxon>Chelicerata</taxon>
        <taxon>Arachnida</taxon>
        <taxon>Acari</taxon>
        <taxon>Parasitiformes</taxon>
        <taxon>Ixodida</taxon>
        <taxon>Ixodoidea</taxon>
        <taxon>Ixodidae</taxon>
        <taxon>Ixodinae</taxon>
        <taxon>Ixodes</taxon>
    </lineage>
</organism>